<dbReference type="AlphaFoldDB" id="A0A6N8FLP8"/>
<proteinExistence type="inferred from homology"/>
<dbReference type="EMBL" id="WOCA01000010">
    <property type="protein sequence ID" value="MUK89294.1"/>
    <property type="molecule type" value="Genomic_DNA"/>
</dbReference>
<dbReference type="PANTHER" id="PTHR43736:SF1">
    <property type="entry name" value="DIHYDRONEOPTERIN TRIPHOSPHATE DIPHOSPHATASE"/>
    <property type="match status" value="1"/>
</dbReference>
<name>A0A6N8FLP8_9BACI</name>
<evidence type="ECO:0000313" key="4">
    <source>
        <dbReference type="EMBL" id="MUK89294.1"/>
    </source>
</evidence>
<dbReference type="InterPro" id="IPR000086">
    <property type="entry name" value="NUDIX_hydrolase_dom"/>
</dbReference>
<dbReference type="PROSITE" id="PS00893">
    <property type="entry name" value="NUDIX_BOX"/>
    <property type="match status" value="1"/>
</dbReference>
<dbReference type="Pfam" id="PF00293">
    <property type="entry name" value="NUDIX"/>
    <property type="match status" value="1"/>
</dbReference>
<evidence type="ECO:0000256" key="2">
    <source>
        <dbReference type="ARBA" id="ARBA00022801"/>
    </source>
</evidence>
<dbReference type="PANTHER" id="PTHR43736">
    <property type="entry name" value="ADP-RIBOSE PYROPHOSPHATASE"/>
    <property type="match status" value="1"/>
</dbReference>
<comment type="caution">
    <text evidence="4">The sequence shown here is derived from an EMBL/GenBank/DDBJ whole genome shotgun (WGS) entry which is preliminary data.</text>
</comment>
<organism evidence="4 5">
    <name type="scientific">Ornithinibacillus caprae</name>
    <dbReference type="NCBI Taxonomy" id="2678566"/>
    <lineage>
        <taxon>Bacteria</taxon>
        <taxon>Bacillati</taxon>
        <taxon>Bacillota</taxon>
        <taxon>Bacilli</taxon>
        <taxon>Bacillales</taxon>
        <taxon>Bacillaceae</taxon>
        <taxon>Ornithinibacillus</taxon>
    </lineage>
</organism>
<protein>
    <submittedName>
        <fullName evidence="4">NUDIX domain-containing protein</fullName>
    </submittedName>
</protein>
<dbReference type="Gene3D" id="3.90.79.10">
    <property type="entry name" value="Nucleoside Triphosphate Pyrophosphohydrolase"/>
    <property type="match status" value="1"/>
</dbReference>
<gene>
    <name evidence="4" type="ORF">GMD78_13020</name>
</gene>
<keyword evidence="5" id="KW-1185">Reference proteome</keyword>
<sequence>MGELLLTHNLAGGVVVVKDNKVLLIKDKNGWSLPKGSTELGETFLSTAKREGLEETGYHLIIEDVAFITEYTTKKFGQYLQVYYSGEIISKIDTQDPDQDVIEIKFIPTDKIRDYLKFRPWIIPLENWLKDRNLKYYCFDLDKEGFEI</sequence>
<evidence type="ECO:0000256" key="1">
    <source>
        <dbReference type="ARBA" id="ARBA00005582"/>
    </source>
</evidence>
<evidence type="ECO:0000313" key="5">
    <source>
        <dbReference type="Proteomes" id="UP000469125"/>
    </source>
</evidence>
<dbReference type="Proteomes" id="UP000469125">
    <property type="component" value="Unassembled WGS sequence"/>
</dbReference>
<comment type="similarity">
    <text evidence="1">Belongs to the Nudix hydrolase family.</text>
</comment>
<dbReference type="SUPFAM" id="SSF55811">
    <property type="entry name" value="Nudix"/>
    <property type="match status" value="1"/>
</dbReference>
<reference evidence="4 5" key="1">
    <citation type="submission" date="2019-11" db="EMBL/GenBank/DDBJ databases">
        <authorList>
            <person name="Li X."/>
        </authorList>
    </citation>
    <scope>NUCLEOTIDE SEQUENCE [LARGE SCALE GENOMIC DNA]</scope>
    <source>
        <strain evidence="4 5">L9</strain>
    </source>
</reference>
<dbReference type="PROSITE" id="PS51462">
    <property type="entry name" value="NUDIX"/>
    <property type="match status" value="1"/>
</dbReference>
<dbReference type="GO" id="GO:0016787">
    <property type="term" value="F:hydrolase activity"/>
    <property type="evidence" value="ECO:0007669"/>
    <property type="project" value="UniProtKB-KW"/>
</dbReference>
<dbReference type="InterPro" id="IPR020084">
    <property type="entry name" value="NUDIX_hydrolase_CS"/>
</dbReference>
<dbReference type="InterPro" id="IPR015797">
    <property type="entry name" value="NUDIX_hydrolase-like_dom_sf"/>
</dbReference>
<keyword evidence="2" id="KW-0378">Hydrolase</keyword>
<feature type="domain" description="Nudix hydrolase" evidence="3">
    <location>
        <begin position="7"/>
        <end position="129"/>
    </location>
</feature>
<evidence type="ECO:0000259" key="3">
    <source>
        <dbReference type="PROSITE" id="PS51462"/>
    </source>
</evidence>
<accession>A0A6N8FLP8</accession>
<dbReference type="CDD" id="cd02883">
    <property type="entry name" value="NUDIX_Hydrolase"/>
    <property type="match status" value="1"/>
</dbReference>